<comment type="pathway">
    <text evidence="5">Cofactor biosynthesis; (R)-pantothenate biosynthesis; (R)-pantoate from 3-methyl-2-oxobutanoate: step 1/2.</text>
</comment>
<organism evidence="6 7">
    <name type="scientific">Dentiradicibacter hellwigii</name>
    <dbReference type="NCBI Taxonomy" id="3149053"/>
    <lineage>
        <taxon>Bacteria</taxon>
        <taxon>Pseudomonadati</taxon>
        <taxon>Pseudomonadota</taxon>
        <taxon>Betaproteobacteria</taxon>
        <taxon>Rhodocyclales</taxon>
        <taxon>Rhodocyclaceae</taxon>
        <taxon>Dentiradicibacter</taxon>
    </lineage>
</organism>
<dbReference type="InterPro" id="IPR003700">
    <property type="entry name" value="Pantoate_hydroxy_MeTrfase"/>
</dbReference>
<dbReference type="GO" id="GO:0003864">
    <property type="term" value="F:3-methyl-2-oxobutanoate hydroxymethyltransferase activity"/>
    <property type="evidence" value="ECO:0007669"/>
    <property type="project" value="UniProtKB-EC"/>
</dbReference>
<dbReference type="PANTHER" id="PTHR20881">
    <property type="entry name" value="3-METHYL-2-OXOBUTANOATE HYDROXYMETHYLTRANSFERASE"/>
    <property type="match status" value="1"/>
</dbReference>
<evidence type="ECO:0000256" key="1">
    <source>
        <dbReference type="ARBA" id="ARBA00008676"/>
    </source>
</evidence>
<comment type="catalytic activity">
    <reaction evidence="5">
        <text>(6R)-5,10-methylene-5,6,7,8-tetrahydrofolate + 3-methyl-2-oxobutanoate + H2O = 2-dehydropantoate + (6S)-5,6,7,8-tetrahydrofolate</text>
        <dbReference type="Rhea" id="RHEA:11824"/>
        <dbReference type="ChEBI" id="CHEBI:11561"/>
        <dbReference type="ChEBI" id="CHEBI:11851"/>
        <dbReference type="ChEBI" id="CHEBI:15377"/>
        <dbReference type="ChEBI" id="CHEBI:15636"/>
        <dbReference type="ChEBI" id="CHEBI:57453"/>
        <dbReference type="EC" id="2.1.2.11"/>
    </reaction>
</comment>
<feature type="active site" description="Proton acceptor" evidence="5">
    <location>
        <position position="188"/>
    </location>
</feature>
<dbReference type="PANTHER" id="PTHR20881:SF0">
    <property type="entry name" value="3-METHYL-2-OXOBUTANOATE HYDROXYMETHYLTRANSFERASE"/>
    <property type="match status" value="1"/>
</dbReference>
<keyword evidence="7" id="KW-1185">Reference proteome</keyword>
<comment type="similarity">
    <text evidence="1 5">Belongs to the PanB family.</text>
</comment>
<dbReference type="PIRSF" id="PIRSF000388">
    <property type="entry name" value="Pantoate_hydroxy_MeTrfase"/>
    <property type="match status" value="1"/>
</dbReference>
<dbReference type="Proteomes" id="UP001574673">
    <property type="component" value="Unassembled WGS sequence"/>
</dbReference>
<dbReference type="Gene3D" id="3.20.20.60">
    <property type="entry name" value="Phosphoenolpyruvate-binding domains"/>
    <property type="match status" value="1"/>
</dbReference>
<name>A0ABV4UBC2_9RHOO</name>
<dbReference type="EC" id="2.1.2.11" evidence="5"/>
<feature type="binding site" evidence="5">
    <location>
        <position position="119"/>
    </location>
    <ligand>
        <name>3-methyl-2-oxobutanoate</name>
        <dbReference type="ChEBI" id="CHEBI:11851"/>
    </ligand>
</feature>
<evidence type="ECO:0000256" key="3">
    <source>
        <dbReference type="ARBA" id="ARBA00022655"/>
    </source>
</evidence>
<keyword evidence="3 5" id="KW-0566">Pantothenate biosynthesis</keyword>
<dbReference type="InterPro" id="IPR040442">
    <property type="entry name" value="Pyrv_kinase-like_dom_sf"/>
</dbReference>
<dbReference type="SUPFAM" id="SSF51621">
    <property type="entry name" value="Phosphoenolpyruvate/pyruvate domain"/>
    <property type="match status" value="1"/>
</dbReference>
<dbReference type="NCBIfam" id="TIGR00222">
    <property type="entry name" value="panB"/>
    <property type="match status" value="1"/>
</dbReference>
<evidence type="ECO:0000313" key="6">
    <source>
        <dbReference type="EMBL" id="MFA9949001.1"/>
    </source>
</evidence>
<dbReference type="InterPro" id="IPR015813">
    <property type="entry name" value="Pyrv/PenolPyrv_kinase-like_dom"/>
</dbReference>
<comment type="subunit">
    <text evidence="2 5">Homodecamer; pentamer of dimers.</text>
</comment>
<keyword evidence="5" id="KW-0460">Magnesium</keyword>
<dbReference type="NCBIfam" id="NF001452">
    <property type="entry name" value="PRK00311.1"/>
    <property type="match status" value="1"/>
</dbReference>
<evidence type="ECO:0000313" key="7">
    <source>
        <dbReference type="Proteomes" id="UP001574673"/>
    </source>
</evidence>
<keyword evidence="4 5" id="KW-0808">Transferase</keyword>
<dbReference type="RefSeq" id="WP_418890161.1">
    <property type="nucleotide sequence ID" value="NZ_JBEUWX010000001.1"/>
</dbReference>
<keyword evidence="5" id="KW-0479">Metal-binding</keyword>
<feature type="binding site" evidence="5">
    <location>
        <position position="51"/>
    </location>
    <ligand>
        <name>Mg(2+)</name>
        <dbReference type="ChEBI" id="CHEBI:18420"/>
    </ligand>
</feature>
<dbReference type="CDD" id="cd06557">
    <property type="entry name" value="KPHMT-like"/>
    <property type="match status" value="1"/>
</dbReference>
<comment type="cofactor">
    <cofactor evidence="5">
        <name>Mg(2+)</name>
        <dbReference type="ChEBI" id="CHEBI:18420"/>
    </cofactor>
    <text evidence="5">Binds 1 Mg(2+) ion per subunit.</text>
</comment>
<comment type="function">
    <text evidence="5">Catalyzes the reversible reaction in which hydroxymethyl group from 5,10-methylenetetrahydrofolate is transferred onto alpha-ketoisovalerate to form ketopantoate.</text>
</comment>
<dbReference type="Pfam" id="PF02548">
    <property type="entry name" value="Pantoate_transf"/>
    <property type="match status" value="1"/>
</dbReference>
<protein>
    <recommendedName>
        <fullName evidence="5">3-methyl-2-oxobutanoate hydroxymethyltransferase</fullName>
        <ecNumber evidence="5">2.1.2.11</ecNumber>
    </recommendedName>
    <alternativeName>
        <fullName evidence="5">Ketopantoate hydroxymethyltransferase</fullName>
        <shortName evidence="5">KPHMT</shortName>
    </alternativeName>
</protein>
<evidence type="ECO:0000256" key="5">
    <source>
        <dbReference type="HAMAP-Rule" id="MF_00156"/>
    </source>
</evidence>
<accession>A0ABV4UBC2</accession>
<comment type="caution">
    <text evidence="6">The sequence shown here is derived from an EMBL/GenBank/DDBJ whole genome shotgun (WGS) entry which is preliminary data.</text>
</comment>
<feature type="binding site" evidence="5">
    <location>
        <position position="90"/>
    </location>
    <ligand>
        <name>3-methyl-2-oxobutanoate</name>
        <dbReference type="ChEBI" id="CHEBI:11851"/>
    </ligand>
</feature>
<reference evidence="7" key="1">
    <citation type="submission" date="2024-06" db="EMBL/GenBank/DDBJ databases">
        <title>Radixoralia hellwigii gen. nov., sp nov., isolated from a root canal in the human oral cavity.</title>
        <authorList>
            <person name="Bartsch S."/>
            <person name="Wittmer A."/>
            <person name="Schulz A.-K."/>
            <person name="Neumann-Schaal M."/>
            <person name="Wolf J."/>
            <person name="Gronow S."/>
            <person name="Tennert C."/>
            <person name="Haecker G."/>
            <person name="Cieplik F."/>
            <person name="Al-Ahmad A."/>
        </authorList>
    </citation>
    <scope>NUCLEOTIDE SEQUENCE [LARGE SCALE GENOMIC DNA]</scope>
    <source>
        <strain evidence="7">Wk13</strain>
    </source>
</reference>
<sequence length="270" mass="28055">MSAQTPTRRLTQLDLVKMRAAGEKIAMLTCYDASFAKACEAAGIDIILIGDSLGMVIQGHDSTLPVTVEHIAYHTASVARGCQRPLILADMPFGSYQESPQVAFRNAVPLMAAGAQMVKIEGGAGMADTTRYLVARGIPVCAHVGLTPQSVHQLGGYRVQGKDASGAAQLVADSLAHQEAGAAMVLMEAVPAPLAAEITAKLAVPTIGIGAGKDCSGQVLVLHDMLDVAPGRKPRFVRNFMAGQDSIVGALSAYAAAVKDGSFPAAEHCY</sequence>
<gene>
    <name evidence="5 6" type="primary">panB</name>
    <name evidence="6" type="ORF">ABCS64_01440</name>
</gene>
<dbReference type="HAMAP" id="MF_00156">
    <property type="entry name" value="PanB"/>
    <property type="match status" value="1"/>
</dbReference>
<feature type="binding site" evidence="5">
    <location>
        <position position="121"/>
    </location>
    <ligand>
        <name>Mg(2+)</name>
        <dbReference type="ChEBI" id="CHEBI:18420"/>
    </ligand>
</feature>
<feature type="binding site" evidence="5">
    <location>
        <position position="90"/>
    </location>
    <ligand>
        <name>Mg(2+)</name>
        <dbReference type="ChEBI" id="CHEBI:18420"/>
    </ligand>
</feature>
<evidence type="ECO:0000256" key="2">
    <source>
        <dbReference type="ARBA" id="ARBA00011424"/>
    </source>
</evidence>
<comment type="subcellular location">
    <subcellularLocation>
        <location evidence="5">Cytoplasm</location>
    </subcellularLocation>
</comment>
<evidence type="ECO:0000256" key="4">
    <source>
        <dbReference type="ARBA" id="ARBA00022679"/>
    </source>
</evidence>
<proteinExistence type="inferred from homology"/>
<dbReference type="EMBL" id="JBEUWX010000001">
    <property type="protein sequence ID" value="MFA9949001.1"/>
    <property type="molecule type" value="Genomic_DNA"/>
</dbReference>
<feature type="binding site" evidence="5">
    <location>
        <begin position="51"/>
        <end position="52"/>
    </location>
    <ligand>
        <name>3-methyl-2-oxobutanoate</name>
        <dbReference type="ChEBI" id="CHEBI:11851"/>
    </ligand>
</feature>
<keyword evidence="5" id="KW-0963">Cytoplasm</keyword>